<dbReference type="GO" id="GO:0008360">
    <property type="term" value="P:regulation of cell shape"/>
    <property type="evidence" value="ECO:0007669"/>
    <property type="project" value="UniProtKB-KW"/>
</dbReference>
<keyword evidence="6" id="KW-0645">Protease</keyword>
<comment type="similarity">
    <text evidence="3 15">Belongs to the peptidase S11 family.</text>
</comment>
<organism evidence="18 19">
    <name type="scientific">Cohnella phaseoli</name>
    <dbReference type="NCBI Taxonomy" id="456490"/>
    <lineage>
        <taxon>Bacteria</taxon>
        <taxon>Bacillati</taxon>
        <taxon>Bacillota</taxon>
        <taxon>Bacilli</taxon>
        <taxon>Bacillales</taxon>
        <taxon>Paenibacillaceae</taxon>
        <taxon>Cohnella</taxon>
    </lineage>
</organism>
<dbReference type="GO" id="GO:0071555">
    <property type="term" value="P:cell wall organization"/>
    <property type="evidence" value="ECO:0007669"/>
    <property type="project" value="UniProtKB-KW"/>
</dbReference>
<reference evidence="18 19" key="1">
    <citation type="submission" date="2018-07" db="EMBL/GenBank/DDBJ databases">
        <title>Genomic Encyclopedia of Type Strains, Phase III (KMG-III): the genomes of soil and plant-associated and newly described type strains.</title>
        <authorList>
            <person name="Whitman W."/>
        </authorList>
    </citation>
    <scope>NUCLEOTIDE SEQUENCE [LARGE SCALE GENOMIC DNA]</scope>
    <source>
        <strain evidence="18 19">CECT 7287</strain>
    </source>
</reference>
<feature type="binding site" evidence="14">
    <location>
        <position position="256"/>
    </location>
    <ligand>
        <name>substrate</name>
    </ligand>
</feature>
<gene>
    <name evidence="18" type="ORF">DFP98_113129</name>
</gene>
<dbReference type="GO" id="GO:0009252">
    <property type="term" value="P:peptidoglycan biosynthetic process"/>
    <property type="evidence" value="ECO:0007669"/>
    <property type="project" value="UniProtKB-UniPathway"/>
</dbReference>
<feature type="active site" description="Acyl-ester intermediate" evidence="13">
    <location>
        <position position="69"/>
    </location>
</feature>
<dbReference type="SUPFAM" id="SSF69189">
    <property type="entry name" value="Penicillin-binding protein associated domain"/>
    <property type="match status" value="1"/>
</dbReference>
<comment type="function">
    <text evidence="1">Removes C-terminal D-alanyl residues from sugar-peptide cell wall precursors.</text>
</comment>
<evidence type="ECO:0000256" key="8">
    <source>
        <dbReference type="ARBA" id="ARBA00022801"/>
    </source>
</evidence>
<dbReference type="InterPro" id="IPR037167">
    <property type="entry name" value="Peptidase_S11_C_sf"/>
</dbReference>
<dbReference type="InterPro" id="IPR012907">
    <property type="entry name" value="Peptidase_S11_C"/>
</dbReference>
<dbReference type="GO" id="GO:0009002">
    <property type="term" value="F:serine-type D-Ala-D-Ala carboxypeptidase activity"/>
    <property type="evidence" value="ECO:0007669"/>
    <property type="project" value="UniProtKB-EC"/>
</dbReference>
<accession>A0A3D9JQK3</accession>
<dbReference type="PANTHER" id="PTHR21581">
    <property type="entry name" value="D-ALANYL-D-ALANINE CARBOXYPEPTIDASE"/>
    <property type="match status" value="1"/>
</dbReference>
<evidence type="ECO:0000313" key="19">
    <source>
        <dbReference type="Proteomes" id="UP000256977"/>
    </source>
</evidence>
<evidence type="ECO:0000256" key="13">
    <source>
        <dbReference type="PIRSR" id="PIRSR618044-1"/>
    </source>
</evidence>
<keyword evidence="7 16" id="KW-0732">Signal</keyword>
<keyword evidence="19" id="KW-1185">Reference proteome</keyword>
<dbReference type="RefSeq" id="WP_116061870.1">
    <property type="nucleotide sequence ID" value="NZ_QRDZ01000013.1"/>
</dbReference>
<keyword evidence="9" id="KW-0133">Cell shape</keyword>
<dbReference type="Proteomes" id="UP000256977">
    <property type="component" value="Unassembled WGS sequence"/>
</dbReference>
<dbReference type="SMART" id="SM00936">
    <property type="entry name" value="PBP5_C"/>
    <property type="match status" value="1"/>
</dbReference>
<dbReference type="Pfam" id="PF07943">
    <property type="entry name" value="PBP5_C"/>
    <property type="match status" value="1"/>
</dbReference>
<dbReference type="AlphaFoldDB" id="A0A3D9JQK3"/>
<keyword evidence="11" id="KW-0961">Cell wall biogenesis/degradation</keyword>
<keyword evidence="5 18" id="KW-0121">Carboxypeptidase</keyword>
<evidence type="ECO:0000256" key="15">
    <source>
        <dbReference type="RuleBase" id="RU004016"/>
    </source>
</evidence>
<feature type="chain" id="PRO_5038420461" description="serine-type D-Ala-D-Ala carboxypeptidase" evidence="16">
    <location>
        <begin position="26"/>
        <end position="431"/>
    </location>
</feature>
<dbReference type="PANTHER" id="PTHR21581:SF11">
    <property type="entry name" value="D-ALANYL-D-ALANINE CARBOXYPEPTIDASE DACA"/>
    <property type="match status" value="1"/>
</dbReference>
<dbReference type="InterPro" id="IPR018044">
    <property type="entry name" value="Peptidase_S11"/>
</dbReference>
<evidence type="ECO:0000259" key="17">
    <source>
        <dbReference type="SMART" id="SM00936"/>
    </source>
</evidence>
<dbReference type="InterPro" id="IPR012338">
    <property type="entry name" value="Beta-lactam/transpept-like"/>
</dbReference>
<evidence type="ECO:0000256" key="12">
    <source>
        <dbReference type="ARBA" id="ARBA00034000"/>
    </source>
</evidence>
<feature type="signal peptide" evidence="16">
    <location>
        <begin position="1"/>
        <end position="25"/>
    </location>
</feature>
<dbReference type="OrthoDB" id="9791132at2"/>
<feature type="domain" description="Peptidase S11 D-Ala-D-Ala carboxypeptidase A C-terminal" evidence="17">
    <location>
        <begin position="306"/>
        <end position="404"/>
    </location>
</feature>
<evidence type="ECO:0000313" key="18">
    <source>
        <dbReference type="EMBL" id="RED76069.1"/>
    </source>
</evidence>
<evidence type="ECO:0000256" key="4">
    <source>
        <dbReference type="ARBA" id="ARBA00012448"/>
    </source>
</evidence>
<dbReference type="GO" id="GO:0006508">
    <property type="term" value="P:proteolysis"/>
    <property type="evidence" value="ECO:0007669"/>
    <property type="project" value="UniProtKB-KW"/>
</dbReference>
<comment type="pathway">
    <text evidence="2">Cell wall biogenesis; peptidoglycan biosynthesis.</text>
</comment>
<feature type="active site" description="Proton acceptor" evidence="13">
    <location>
        <position position="72"/>
    </location>
</feature>
<evidence type="ECO:0000256" key="1">
    <source>
        <dbReference type="ARBA" id="ARBA00003217"/>
    </source>
</evidence>
<dbReference type="PRINTS" id="PR00725">
    <property type="entry name" value="DADACBPTASE1"/>
</dbReference>
<proteinExistence type="inferred from homology"/>
<evidence type="ECO:0000256" key="7">
    <source>
        <dbReference type="ARBA" id="ARBA00022729"/>
    </source>
</evidence>
<protein>
    <recommendedName>
        <fullName evidence="4">serine-type D-Ala-D-Ala carboxypeptidase</fullName>
        <ecNumber evidence="4">3.4.16.4</ecNumber>
    </recommendedName>
</protein>
<evidence type="ECO:0000256" key="16">
    <source>
        <dbReference type="SAM" id="SignalP"/>
    </source>
</evidence>
<dbReference type="Gene3D" id="2.60.410.10">
    <property type="entry name" value="D-Ala-D-Ala carboxypeptidase, C-terminal domain"/>
    <property type="match status" value="1"/>
</dbReference>
<evidence type="ECO:0000256" key="6">
    <source>
        <dbReference type="ARBA" id="ARBA00022670"/>
    </source>
</evidence>
<dbReference type="UniPathway" id="UPA00219"/>
<evidence type="ECO:0000256" key="14">
    <source>
        <dbReference type="PIRSR" id="PIRSR618044-2"/>
    </source>
</evidence>
<dbReference type="EC" id="3.4.16.4" evidence="4"/>
<feature type="active site" evidence="13">
    <location>
        <position position="129"/>
    </location>
</feature>
<dbReference type="Pfam" id="PF00768">
    <property type="entry name" value="Peptidase_S11"/>
    <property type="match status" value="1"/>
</dbReference>
<comment type="catalytic activity">
    <reaction evidence="12">
        <text>Preferential cleavage: (Ac)2-L-Lys-D-Ala-|-D-Ala. Also transpeptidation of peptidyl-alanyl moieties that are N-acyl substituents of D-alanine.</text>
        <dbReference type="EC" id="3.4.16.4"/>
    </reaction>
</comment>
<dbReference type="InterPro" id="IPR001967">
    <property type="entry name" value="Peptidase_S11_N"/>
</dbReference>
<evidence type="ECO:0000256" key="3">
    <source>
        <dbReference type="ARBA" id="ARBA00007164"/>
    </source>
</evidence>
<sequence>MQKRWIYLFLAWYTVFTLFPLAAMAGEDEQAGKVPLDLILEAKSAILLDASTGQILYQSNADIAYPPASMSKMMTEFIVMKEIKSGRLSWENTVVVSQNAQDTVGSKVFLAAGDNHTVKELFIAMAVGSANDATVALAEHIAGTEEAFAIRMNETAKKLQLDKAHFINATGLGRVDMKEGPQSIDGETVMSARDAAFLALAIQKEHPDFLEISSLPSYQFRKRDEKPIINYNWMLEGNKEVPALKSFAYDGLDGMKTGFTDEAGYCFTGTAEREGTRLISVVMGTASESKRFTETKKLLDYGFSRFEPKTVLPAKSKLKGFETAKVDKGKQTMIDLVTNTDLRFMVAKGEEPQLEIQAEIVDKSKLVAPIKQGTILGTATITYSLNGQPYSRTVDLIANEDVEKSGWFRLLLQAIGNFFSSLFKSIVNLFS</sequence>
<keyword evidence="8" id="KW-0378">Hydrolase</keyword>
<dbReference type="InterPro" id="IPR015956">
    <property type="entry name" value="Peniciliin-bd_prot_C_sf"/>
</dbReference>
<evidence type="ECO:0000256" key="11">
    <source>
        <dbReference type="ARBA" id="ARBA00023316"/>
    </source>
</evidence>
<dbReference type="Gene3D" id="3.40.710.10">
    <property type="entry name" value="DD-peptidase/beta-lactamase superfamily"/>
    <property type="match status" value="1"/>
</dbReference>
<evidence type="ECO:0000256" key="9">
    <source>
        <dbReference type="ARBA" id="ARBA00022960"/>
    </source>
</evidence>
<dbReference type="EMBL" id="QRDZ01000013">
    <property type="protein sequence ID" value="RED76069.1"/>
    <property type="molecule type" value="Genomic_DNA"/>
</dbReference>
<name>A0A3D9JQK3_9BACL</name>
<keyword evidence="10" id="KW-0573">Peptidoglycan synthesis</keyword>
<evidence type="ECO:0000256" key="10">
    <source>
        <dbReference type="ARBA" id="ARBA00022984"/>
    </source>
</evidence>
<dbReference type="SUPFAM" id="SSF56601">
    <property type="entry name" value="beta-lactamase/transpeptidase-like"/>
    <property type="match status" value="1"/>
</dbReference>
<evidence type="ECO:0000256" key="5">
    <source>
        <dbReference type="ARBA" id="ARBA00022645"/>
    </source>
</evidence>
<evidence type="ECO:0000256" key="2">
    <source>
        <dbReference type="ARBA" id="ARBA00004752"/>
    </source>
</evidence>
<comment type="caution">
    <text evidence="18">The sequence shown here is derived from an EMBL/GenBank/DDBJ whole genome shotgun (WGS) entry which is preliminary data.</text>
</comment>